<dbReference type="RefSeq" id="WP_149111924.1">
    <property type="nucleotide sequence ID" value="NZ_CP042425.1"/>
</dbReference>
<dbReference type="InterPro" id="IPR036249">
    <property type="entry name" value="Thioredoxin-like_sf"/>
</dbReference>
<dbReference type="SUPFAM" id="SSF52833">
    <property type="entry name" value="Thioredoxin-like"/>
    <property type="match status" value="1"/>
</dbReference>
<evidence type="ECO:0000256" key="1">
    <source>
        <dbReference type="SAM" id="MobiDB-lite"/>
    </source>
</evidence>
<keyword evidence="2" id="KW-0732">Signal</keyword>
<dbReference type="AlphaFoldDB" id="A0A5C1AI03"/>
<feature type="chain" id="PRO_5022769936" evidence="2">
    <location>
        <begin position="21"/>
        <end position="589"/>
    </location>
</feature>
<dbReference type="Gene3D" id="3.40.30.10">
    <property type="entry name" value="Glutaredoxin"/>
    <property type="match status" value="1"/>
</dbReference>
<dbReference type="OrthoDB" id="258913at2"/>
<proteinExistence type="predicted"/>
<accession>A0A5C1AI03</accession>
<organism evidence="3 4">
    <name type="scientific">Limnoglobus roseus</name>
    <dbReference type="NCBI Taxonomy" id="2598579"/>
    <lineage>
        <taxon>Bacteria</taxon>
        <taxon>Pseudomonadati</taxon>
        <taxon>Planctomycetota</taxon>
        <taxon>Planctomycetia</taxon>
        <taxon>Gemmatales</taxon>
        <taxon>Gemmataceae</taxon>
        <taxon>Limnoglobus</taxon>
    </lineage>
</organism>
<dbReference type="Proteomes" id="UP000324974">
    <property type="component" value="Chromosome"/>
</dbReference>
<dbReference type="KEGG" id="lrs:PX52LOC_04275"/>
<evidence type="ECO:0000313" key="4">
    <source>
        <dbReference type="Proteomes" id="UP000324974"/>
    </source>
</evidence>
<evidence type="ECO:0000313" key="3">
    <source>
        <dbReference type="EMBL" id="QEL17292.1"/>
    </source>
</evidence>
<feature type="region of interest" description="Disordered" evidence="1">
    <location>
        <begin position="568"/>
        <end position="589"/>
    </location>
</feature>
<reference evidence="4" key="1">
    <citation type="submission" date="2019-08" db="EMBL/GenBank/DDBJ databases">
        <title>Limnoglobus roseus gen. nov., sp. nov., a novel freshwater planctomycete with a giant genome from the family Gemmataceae.</title>
        <authorList>
            <person name="Kulichevskaya I.S."/>
            <person name="Naumoff D.G."/>
            <person name="Miroshnikov K."/>
            <person name="Ivanova A."/>
            <person name="Philippov D.A."/>
            <person name="Hakobyan A."/>
            <person name="Rijpstra I.C."/>
            <person name="Sinninghe Damste J.S."/>
            <person name="Liesack W."/>
            <person name="Dedysh S.N."/>
        </authorList>
    </citation>
    <scope>NUCLEOTIDE SEQUENCE [LARGE SCALE GENOMIC DNA]</scope>
    <source>
        <strain evidence="4">PX52</strain>
    </source>
</reference>
<gene>
    <name evidence="3" type="ORF">PX52LOC_04275</name>
</gene>
<evidence type="ECO:0000256" key="2">
    <source>
        <dbReference type="SAM" id="SignalP"/>
    </source>
</evidence>
<feature type="signal peptide" evidence="2">
    <location>
        <begin position="1"/>
        <end position="20"/>
    </location>
</feature>
<name>A0A5C1AI03_9BACT</name>
<sequence length="589" mass="64725">MLRLLSLLVAVGFLVPPVQGQAKPAPKKALLPDAIPGYKVQMIDGFTVAVSEDVLAADVRKFKRKPLEAIELDLKNICELFNDKGVEKLRAIPLWVEWDQKSGLANGRSGETFTLYYGPDRALLVSRNENPLKVNGVGLCRAKALTEVYQDTARPNYLQLLHVFMRAFQGYYLASETTAIRTAHRQAMAHKLYDKTTYCTTDDRSFFAEASSAYLDYLYYFPHGRGDIQKHDPATYKFLDGIWSKYLPAGKARAAGARPPDGSAEFRTDFKPADINLGPQLVGEKFDPKSCDGKVTLFTFWAGDDAVPLKWLKKWHEELGPFGFQVVILSADYTREKDDVIRRAETPGMPFPLVGTSYMPAKPKGQNWAFPSGHAAVYSAEGKWAFRGPLADGEIYLREAVGRKILKDAAIPDVATSVQPAVNALTSGEPIPAVMLKLLPATTVGATTDREQARKLMDLLGTAAQKRLDQAAAQEKGEPLEAYRIASGVATEFKGTPVAPKAERLTSTLKNEKTVAAELKARKDLEAVAKVEADLNVLPGSFSPKDPAFQKANAGKLKELKAAVERMRKAHPQAHATDEAEAIAKEFTN</sequence>
<protein>
    <submittedName>
        <fullName evidence="3">TlpA family protein disulfide reductase</fullName>
    </submittedName>
</protein>
<feature type="compositionally biased region" description="Basic and acidic residues" evidence="1">
    <location>
        <begin position="576"/>
        <end position="589"/>
    </location>
</feature>
<dbReference type="EMBL" id="CP042425">
    <property type="protein sequence ID" value="QEL17292.1"/>
    <property type="molecule type" value="Genomic_DNA"/>
</dbReference>
<keyword evidence="4" id="KW-1185">Reference proteome</keyword>